<dbReference type="SUPFAM" id="SSF56399">
    <property type="entry name" value="ADP-ribosylation"/>
    <property type="match status" value="1"/>
</dbReference>
<dbReference type="Gene3D" id="3.90.228.10">
    <property type="match status" value="1"/>
</dbReference>
<accession>A0A8J8T3C7</accession>
<keyword evidence="4" id="KW-0548">Nucleotidyltransferase</keyword>
<dbReference type="Gene3D" id="1.20.142.10">
    <property type="entry name" value="Poly(ADP-ribose) polymerase, regulatory domain"/>
    <property type="match status" value="1"/>
</dbReference>
<keyword evidence="14" id="KW-1185">Reference proteome</keyword>
<organism evidence="13 14">
    <name type="scientific">Halteria grandinella</name>
    <dbReference type="NCBI Taxonomy" id="5974"/>
    <lineage>
        <taxon>Eukaryota</taxon>
        <taxon>Sar</taxon>
        <taxon>Alveolata</taxon>
        <taxon>Ciliophora</taxon>
        <taxon>Intramacronucleata</taxon>
        <taxon>Spirotrichea</taxon>
        <taxon>Stichotrichia</taxon>
        <taxon>Sporadotrichida</taxon>
        <taxon>Halteriidae</taxon>
        <taxon>Halteria</taxon>
    </lineage>
</organism>
<feature type="domain" description="PARP alpha-helical" evidence="11">
    <location>
        <begin position="175"/>
        <end position="294"/>
    </location>
</feature>
<reference evidence="13" key="1">
    <citation type="submission" date="2019-06" db="EMBL/GenBank/DDBJ databases">
        <authorList>
            <person name="Zheng W."/>
        </authorList>
    </citation>
    <scope>NUCLEOTIDE SEQUENCE</scope>
    <source>
        <strain evidence="13">QDHG01</strain>
    </source>
</reference>
<dbReference type="Proteomes" id="UP000785679">
    <property type="component" value="Unassembled WGS sequence"/>
</dbReference>
<dbReference type="InterPro" id="IPR036930">
    <property type="entry name" value="WGR_dom_sf"/>
</dbReference>
<dbReference type="InterPro" id="IPR008893">
    <property type="entry name" value="WGR_domain"/>
</dbReference>
<dbReference type="PROSITE" id="PS51060">
    <property type="entry name" value="PARP_ALPHA_HD"/>
    <property type="match status" value="1"/>
</dbReference>
<keyword evidence="2 8" id="KW-0328">Glycosyltransferase</keyword>
<evidence type="ECO:0000259" key="12">
    <source>
        <dbReference type="PROSITE" id="PS51977"/>
    </source>
</evidence>
<evidence type="ECO:0000256" key="7">
    <source>
        <dbReference type="ARBA" id="ARBA00033987"/>
    </source>
</evidence>
<dbReference type="InterPro" id="IPR004102">
    <property type="entry name" value="Poly(ADP-ribose)pol_reg_dom"/>
</dbReference>
<dbReference type="PROSITE" id="PS51977">
    <property type="entry name" value="WGR"/>
    <property type="match status" value="1"/>
</dbReference>
<keyword evidence="6" id="KW-0539">Nucleus</keyword>
<dbReference type="Pfam" id="PF02877">
    <property type="entry name" value="PARP_reg"/>
    <property type="match status" value="1"/>
</dbReference>
<protein>
    <recommendedName>
        <fullName evidence="8">Poly [ADP-ribose] polymerase</fullName>
        <shortName evidence="8">PARP</shortName>
        <ecNumber evidence="8">2.4.2.-</ecNumber>
    </recommendedName>
</protein>
<dbReference type="PROSITE" id="PS51059">
    <property type="entry name" value="PARP_CATALYTIC"/>
    <property type="match status" value="1"/>
</dbReference>
<evidence type="ECO:0000256" key="5">
    <source>
        <dbReference type="ARBA" id="ARBA00023027"/>
    </source>
</evidence>
<evidence type="ECO:0000256" key="3">
    <source>
        <dbReference type="ARBA" id="ARBA00022679"/>
    </source>
</evidence>
<comment type="subcellular location">
    <subcellularLocation>
        <location evidence="1">Nucleus</location>
    </subcellularLocation>
</comment>
<comment type="catalytic activity">
    <reaction evidence="7">
        <text>NAD(+) + (ADP-D-ribosyl)n-acceptor = nicotinamide + (ADP-D-ribosyl)n+1-acceptor + H(+).</text>
        <dbReference type="EC" id="2.4.2.30"/>
    </reaction>
</comment>
<dbReference type="InterPro" id="IPR050800">
    <property type="entry name" value="ARTD/PARP"/>
</dbReference>
<evidence type="ECO:0000256" key="2">
    <source>
        <dbReference type="ARBA" id="ARBA00022676"/>
    </source>
</evidence>
<dbReference type="Pfam" id="PF05406">
    <property type="entry name" value="WGR"/>
    <property type="match status" value="1"/>
</dbReference>
<dbReference type="AlphaFoldDB" id="A0A8J8T3C7"/>
<keyword evidence="3 8" id="KW-0808">Transferase</keyword>
<dbReference type="GO" id="GO:0016779">
    <property type="term" value="F:nucleotidyltransferase activity"/>
    <property type="evidence" value="ECO:0007669"/>
    <property type="project" value="UniProtKB-KW"/>
</dbReference>
<feature type="region of interest" description="Disordered" evidence="9">
    <location>
        <begin position="158"/>
        <end position="178"/>
    </location>
</feature>
<evidence type="ECO:0000313" key="14">
    <source>
        <dbReference type="Proteomes" id="UP000785679"/>
    </source>
</evidence>
<evidence type="ECO:0000256" key="6">
    <source>
        <dbReference type="ARBA" id="ARBA00023242"/>
    </source>
</evidence>
<dbReference type="GO" id="GO:0003950">
    <property type="term" value="F:NAD+ poly-ADP-ribosyltransferase activity"/>
    <property type="evidence" value="ECO:0007669"/>
    <property type="project" value="UniProtKB-UniRule"/>
</dbReference>
<evidence type="ECO:0000259" key="10">
    <source>
        <dbReference type="PROSITE" id="PS51059"/>
    </source>
</evidence>
<feature type="compositionally biased region" description="Basic and acidic residues" evidence="9">
    <location>
        <begin position="8"/>
        <end position="22"/>
    </location>
</feature>
<dbReference type="OrthoDB" id="2017365at2759"/>
<feature type="compositionally biased region" description="Low complexity" evidence="9">
    <location>
        <begin position="32"/>
        <end position="42"/>
    </location>
</feature>
<comment type="caution">
    <text evidence="13">The sequence shown here is derived from an EMBL/GenBank/DDBJ whole genome shotgun (WGS) entry which is preliminary data.</text>
</comment>
<dbReference type="GO" id="GO:0005730">
    <property type="term" value="C:nucleolus"/>
    <property type="evidence" value="ECO:0007669"/>
    <property type="project" value="TreeGrafter"/>
</dbReference>
<gene>
    <name evidence="13" type="ORF">FGO68_gene13412</name>
</gene>
<dbReference type="PANTHER" id="PTHR10459">
    <property type="entry name" value="DNA LIGASE"/>
    <property type="match status" value="1"/>
</dbReference>
<evidence type="ECO:0000256" key="8">
    <source>
        <dbReference type="RuleBase" id="RU362114"/>
    </source>
</evidence>
<proteinExistence type="predicted"/>
<evidence type="ECO:0000256" key="9">
    <source>
        <dbReference type="SAM" id="MobiDB-lite"/>
    </source>
</evidence>
<dbReference type="PANTHER" id="PTHR10459:SF60">
    <property type="entry name" value="POLY [ADP-RIBOSE] POLYMERASE 2"/>
    <property type="match status" value="1"/>
</dbReference>
<feature type="region of interest" description="Disordered" evidence="9">
    <location>
        <begin position="1"/>
        <end position="48"/>
    </location>
</feature>
<name>A0A8J8T3C7_HALGN</name>
<dbReference type="EC" id="2.4.2.-" evidence="8"/>
<sequence>MSTKRQAKKLDKETSKKAKEDVTASIPDSLPALSKKSSSTKKGGAGAAPVEEQGVVPIDAHVAGGAALYNIMRSGGKVMSCYLMFSNVNHNNNKFYIMQCLESTTAAGQTYLFTRYGRVGETGVISLVPNFDAVKTYQKTKAAKIKKGYQEIQIAAEKPKANAQEESKEPVKEGPSRLEPSVQDLLRFIFDIKLIEKSVQASGYDIQKMPLGNLSEETILKGYSVLKKIQTELNGNKSAAVLDTLSSEFYTTIPHNFGRQNMKQFTINTNDKFKEKVGLVANLQGIAQAANIVENKSKIKKEEKKAGPVIVPNKIDQNYEQLDCEVKSLDTKSQEYKMLETFFNNTKGYSSTLKVMGAYSLARASEKKDFNPKKLNNRWLLWHGTRFSNIAGILKQGLRIQPPEAPLTDAGWFGKGIYLASIAECSLGYCHSYLSKGESFLLLCEAARGNSHTVYSQTWSSNIPAGTHSTHGVGARTHDPSQNIVIEKDLTVPTGYCIKNADPKATIAHDEYVFYDPTQVKLRYLLRVKG</sequence>
<dbReference type="SUPFAM" id="SSF47587">
    <property type="entry name" value="Domain of poly(ADP-ribose) polymerase"/>
    <property type="match status" value="1"/>
</dbReference>
<dbReference type="GO" id="GO:0070212">
    <property type="term" value="P:protein poly-ADP-ribosylation"/>
    <property type="evidence" value="ECO:0007669"/>
    <property type="project" value="TreeGrafter"/>
</dbReference>
<feature type="compositionally biased region" description="Basic and acidic residues" evidence="9">
    <location>
        <begin position="158"/>
        <end position="176"/>
    </location>
</feature>
<evidence type="ECO:0000259" key="11">
    <source>
        <dbReference type="PROSITE" id="PS51060"/>
    </source>
</evidence>
<dbReference type="GO" id="GO:1990404">
    <property type="term" value="F:NAD+-protein mono-ADP-ribosyltransferase activity"/>
    <property type="evidence" value="ECO:0007669"/>
    <property type="project" value="TreeGrafter"/>
</dbReference>
<feature type="domain" description="WGR" evidence="12">
    <location>
        <begin position="68"/>
        <end position="178"/>
    </location>
</feature>
<evidence type="ECO:0000256" key="4">
    <source>
        <dbReference type="ARBA" id="ARBA00022695"/>
    </source>
</evidence>
<feature type="domain" description="PARP catalytic" evidence="10">
    <location>
        <begin position="313"/>
        <end position="530"/>
    </location>
</feature>
<dbReference type="CDD" id="cd01437">
    <property type="entry name" value="parp_like"/>
    <property type="match status" value="1"/>
</dbReference>
<dbReference type="GO" id="GO:0006302">
    <property type="term" value="P:double-strand break repair"/>
    <property type="evidence" value="ECO:0007669"/>
    <property type="project" value="TreeGrafter"/>
</dbReference>
<dbReference type="SUPFAM" id="SSF142921">
    <property type="entry name" value="WGR domain-like"/>
    <property type="match status" value="1"/>
</dbReference>
<dbReference type="EMBL" id="RRYP01008171">
    <property type="protein sequence ID" value="TNV79968.1"/>
    <property type="molecule type" value="Genomic_DNA"/>
</dbReference>
<evidence type="ECO:0000256" key="1">
    <source>
        <dbReference type="ARBA" id="ARBA00004123"/>
    </source>
</evidence>
<keyword evidence="5 8" id="KW-0520">NAD</keyword>
<dbReference type="Gene3D" id="2.20.140.10">
    <property type="entry name" value="WGR domain"/>
    <property type="match status" value="1"/>
</dbReference>
<dbReference type="InterPro" id="IPR012317">
    <property type="entry name" value="Poly(ADP-ribose)pol_cat_dom"/>
</dbReference>
<evidence type="ECO:0000313" key="13">
    <source>
        <dbReference type="EMBL" id="TNV79968.1"/>
    </source>
</evidence>
<dbReference type="SMART" id="SM00773">
    <property type="entry name" value="WGR"/>
    <property type="match status" value="1"/>
</dbReference>
<dbReference type="Pfam" id="PF00644">
    <property type="entry name" value="PARP"/>
    <property type="match status" value="1"/>
</dbReference>
<dbReference type="InterPro" id="IPR036616">
    <property type="entry name" value="Poly(ADP-ribose)pol_reg_dom_sf"/>
</dbReference>